<dbReference type="InterPro" id="IPR006669">
    <property type="entry name" value="MgtE_transporter"/>
</dbReference>
<evidence type="ECO:0000313" key="2">
    <source>
        <dbReference type="EMBL" id="MPN12816.1"/>
    </source>
</evidence>
<evidence type="ECO:0000259" key="1">
    <source>
        <dbReference type="PROSITE" id="PS51371"/>
    </source>
</evidence>
<dbReference type="Pfam" id="PF00571">
    <property type="entry name" value="CBS"/>
    <property type="match status" value="2"/>
</dbReference>
<organism evidence="2">
    <name type="scientific">bioreactor metagenome</name>
    <dbReference type="NCBI Taxonomy" id="1076179"/>
    <lineage>
        <taxon>unclassified sequences</taxon>
        <taxon>metagenomes</taxon>
        <taxon>ecological metagenomes</taxon>
    </lineage>
</organism>
<sequence length="276" mass="31580">MEKKYISWQHITPLEKRTGSLKLKLDKDHLKKLHPVDIADLLEDMDYDSRNVFFKALGAEQAAEAIGKLKENTQVEIVTRMDKEQSAQLLEDLHADEAANILREMPKEKAAELLQLLKKNKAKELKWLMHYKKDTAGSLMTTEFIRLPKTFTAGQAVEHLRRFAREAEMIYYLYVTDVDEKLLGVLSLRELILAEPKTSLGSLMHSKVIAVQVNDSNKKIAEIIHKYGLLAVPVLDAKGFLHGVVTVDDLLDLFMVDRTLKAAMSRYLNKRGLRRK</sequence>
<reference evidence="2" key="1">
    <citation type="submission" date="2019-08" db="EMBL/GenBank/DDBJ databases">
        <authorList>
            <person name="Kucharzyk K."/>
            <person name="Murdoch R.W."/>
            <person name="Higgins S."/>
            <person name="Loffler F."/>
        </authorList>
    </citation>
    <scope>NUCLEOTIDE SEQUENCE</scope>
</reference>
<dbReference type="PANTHER" id="PTHR43773">
    <property type="entry name" value="MAGNESIUM TRANSPORTER MGTE"/>
    <property type="match status" value="1"/>
</dbReference>
<gene>
    <name evidence="2" type="ORF">SDC9_160136</name>
</gene>
<dbReference type="AlphaFoldDB" id="A0A645FGR9"/>
<dbReference type="GO" id="GO:0016020">
    <property type="term" value="C:membrane"/>
    <property type="evidence" value="ECO:0007669"/>
    <property type="project" value="InterPro"/>
</dbReference>
<dbReference type="EMBL" id="VSSQ01059236">
    <property type="protein sequence ID" value="MPN12816.1"/>
    <property type="molecule type" value="Genomic_DNA"/>
</dbReference>
<name>A0A645FGR9_9ZZZZ</name>
<dbReference type="InterPro" id="IPR046342">
    <property type="entry name" value="CBS_dom_sf"/>
</dbReference>
<protein>
    <submittedName>
        <fullName evidence="2">Magnesium transporter MgtE</fullName>
    </submittedName>
</protein>
<dbReference type="CDD" id="cd04606">
    <property type="entry name" value="CBS_pair_Mg_transporter"/>
    <property type="match status" value="1"/>
</dbReference>
<dbReference type="PANTHER" id="PTHR43773:SF1">
    <property type="entry name" value="MAGNESIUM TRANSPORTER MGTE"/>
    <property type="match status" value="1"/>
</dbReference>
<dbReference type="InterPro" id="IPR006668">
    <property type="entry name" value="Mg_transptr_MgtE_intracell_dom"/>
</dbReference>
<feature type="domain" description="CBS" evidence="1">
    <location>
        <begin position="140"/>
        <end position="203"/>
    </location>
</feature>
<dbReference type="Pfam" id="PF03448">
    <property type="entry name" value="MgtE_N"/>
    <property type="match status" value="1"/>
</dbReference>
<dbReference type="Gene3D" id="1.25.60.10">
    <property type="entry name" value="MgtE N-terminal domain-like"/>
    <property type="match status" value="1"/>
</dbReference>
<comment type="caution">
    <text evidence="2">The sequence shown here is derived from an EMBL/GenBank/DDBJ whole genome shotgun (WGS) entry which is preliminary data.</text>
</comment>
<dbReference type="Gene3D" id="3.10.580.10">
    <property type="entry name" value="CBS-domain"/>
    <property type="match status" value="1"/>
</dbReference>
<dbReference type="SMART" id="SM00116">
    <property type="entry name" value="CBS"/>
    <property type="match status" value="2"/>
</dbReference>
<dbReference type="GO" id="GO:0015095">
    <property type="term" value="F:magnesium ion transmembrane transporter activity"/>
    <property type="evidence" value="ECO:0007669"/>
    <property type="project" value="InterPro"/>
</dbReference>
<dbReference type="SUPFAM" id="SSF54631">
    <property type="entry name" value="CBS-domain pair"/>
    <property type="match status" value="1"/>
</dbReference>
<dbReference type="PROSITE" id="PS51371">
    <property type="entry name" value="CBS"/>
    <property type="match status" value="2"/>
</dbReference>
<dbReference type="InterPro" id="IPR000644">
    <property type="entry name" value="CBS_dom"/>
</dbReference>
<dbReference type="SUPFAM" id="SSF158791">
    <property type="entry name" value="MgtE N-terminal domain-like"/>
    <property type="match status" value="1"/>
</dbReference>
<dbReference type="InterPro" id="IPR038076">
    <property type="entry name" value="MgtE_N_sf"/>
</dbReference>
<accession>A0A645FGR9</accession>
<proteinExistence type="predicted"/>
<dbReference type="SMART" id="SM00924">
    <property type="entry name" value="MgtE_N"/>
    <property type="match status" value="1"/>
</dbReference>
<feature type="domain" description="CBS" evidence="1">
    <location>
        <begin position="204"/>
        <end position="260"/>
    </location>
</feature>